<sequence length="315" mass="32622">MKKLVSAVLAATVACSAFMFAGCGGSQVLDASSTKAASSSEASAAGSSDASAAASTEISGNLTLNGSTSMAEVCQALGEAFMKKYPNVKVDKSGNGSGDAPKAVEAGTALIGDLSRKLKDEEKPDDFDVKTIAIDGIAIAVNKDNKVKNLTTDQITKIFTGAVKNWKEVGGDDAAINVIGRESASGTRDGFESIFKCKEKCKYASELTSTGAVKTKVSSDKAAVGYISLGNVDNTVTAVKVDGVDATEDNINNGTYKAHRPFIEICKKGSEDDLINAWFTFVYSEEGKKIIQDCKLIATDEKGNGISAGSASSKA</sequence>
<dbReference type="KEGG" id="caml:H6X83_09260"/>
<feature type="chain" id="PRO_5039748137" description="Phosphate-binding protein" evidence="10">
    <location>
        <begin position="22"/>
        <end position="315"/>
    </location>
</feature>
<evidence type="ECO:0000256" key="3">
    <source>
        <dbReference type="ARBA" id="ARBA00008725"/>
    </source>
</evidence>
<keyword evidence="10" id="KW-0472">Membrane</keyword>
<dbReference type="InterPro" id="IPR050811">
    <property type="entry name" value="Phosphate_ABC_transporter"/>
</dbReference>
<dbReference type="InterPro" id="IPR024370">
    <property type="entry name" value="PBP_domain"/>
</dbReference>
<comment type="function">
    <text evidence="1">Part of the ABC transporter complex PstSACB involved in phosphate import.</text>
</comment>
<reference evidence="12 13" key="1">
    <citation type="submission" date="2020-08" db="EMBL/GenBank/DDBJ databases">
        <authorList>
            <person name="Ren C."/>
            <person name="Gu Y."/>
            <person name="Xu Y."/>
        </authorList>
    </citation>
    <scope>NUCLEOTIDE SEQUENCE [LARGE SCALE GENOMIC DNA]</scope>
    <source>
        <strain evidence="12 13">LBM18003</strain>
    </source>
</reference>
<name>A0A7G9WEM8_9FIRM</name>
<evidence type="ECO:0000256" key="7">
    <source>
        <dbReference type="ARBA" id="ARBA00022729"/>
    </source>
</evidence>
<keyword evidence="6 10" id="KW-0592">Phosphate transport</keyword>
<proteinExistence type="inferred from homology"/>
<keyword evidence="7 10" id="KW-0732">Signal</keyword>
<dbReference type="PANTHER" id="PTHR30570:SF1">
    <property type="entry name" value="PHOSPHATE-BINDING PROTEIN PSTS"/>
    <property type="match status" value="1"/>
</dbReference>
<evidence type="ECO:0000256" key="1">
    <source>
        <dbReference type="ARBA" id="ARBA00002841"/>
    </source>
</evidence>
<keyword evidence="9 10" id="KW-0449">Lipoprotein</keyword>
<accession>A0A7G9WEM8</accession>
<evidence type="ECO:0000256" key="10">
    <source>
        <dbReference type="RuleBase" id="RU367119"/>
    </source>
</evidence>
<dbReference type="GO" id="GO:0042301">
    <property type="term" value="F:phosphate ion binding"/>
    <property type="evidence" value="ECO:0007669"/>
    <property type="project" value="UniProtKB-UniRule"/>
</dbReference>
<comment type="subunit">
    <text evidence="4 10">The complex is composed of two ATP-binding proteins (PstB), two transmembrane proteins (PstC and PstA) and a solute-binding protein (PstS).</text>
</comment>
<dbReference type="PANTHER" id="PTHR30570">
    <property type="entry name" value="PERIPLASMIC PHOSPHATE BINDING COMPONENT OF PHOSPHATE ABC TRANSPORTER"/>
    <property type="match status" value="1"/>
</dbReference>
<keyword evidence="13" id="KW-1185">Reference proteome</keyword>
<dbReference type="EMBL" id="CP060696">
    <property type="protein sequence ID" value="QNO17140.1"/>
    <property type="molecule type" value="Genomic_DNA"/>
</dbReference>
<protein>
    <recommendedName>
        <fullName evidence="10">Phosphate-binding protein</fullName>
    </recommendedName>
</protein>
<dbReference type="Proteomes" id="UP000516046">
    <property type="component" value="Chromosome"/>
</dbReference>
<dbReference type="Gene3D" id="3.40.190.10">
    <property type="entry name" value="Periplasmic binding protein-like II"/>
    <property type="match status" value="2"/>
</dbReference>
<dbReference type="RefSeq" id="WP_212506208.1">
    <property type="nucleotide sequence ID" value="NZ_CP060696.1"/>
</dbReference>
<evidence type="ECO:0000256" key="8">
    <source>
        <dbReference type="ARBA" id="ARBA00023139"/>
    </source>
</evidence>
<dbReference type="PROSITE" id="PS51257">
    <property type="entry name" value="PROKAR_LIPOPROTEIN"/>
    <property type="match status" value="1"/>
</dbReference>
<dbReference type="NCBIfam" id="TIGR02136">
    <property type="entry name" value="ptsS_2"/>
    <property type="match status" value="1"/>
</dbReference>
<evidence type="ECO:0000259" key="11">
    <source>
        <dbReference type="Pfam" id="PF12849"/>
    </source>
</evidence>
<evidence type="ECO:0000313" key="13">
    <source>
        <dbReference type="Proteomes" id="UP000516046"/>
    </source>
</evidence>
<evidence type="ECO:0000256" key="4">
    <source>
        <dbReference type="ARBA" id="ARBA00011529"/>
    </source>
</evidence>
<dbReference type="GO" id="GO:0005886">
    <property type="term" value="C:plasma membrane"/>
    <property type="evidence" value="ECO:0007669"/>
    <property type="project" value="UniProtKB-SubCell"/>
</dbReference>
<keyword evidence="5 10" id="KW-0813">Transport</keyword>
<dbReference type="GO" id="GO:0006817">
    <property type="term" value="P:phosphate ion transport"/>
    <property type="evidence" value="ECO:0007669"/>
    <property type="project" value="UniProtKB-UniRule"/>
</dbReference>
<organism evidence="12 13">
    <name type="scientific">Caproicibacterium amylolyticum</name>
    <dbReference type="NCBI Taxonomy" id="2766537"/>
    <lineage>
        <taxon>Bacteria</taxon>
        <taxon>Bacillati</taxon>
        <taxon>Bacillota</taxon>
        <taxon>Clostridia</taxon>
        <taxon>Eubacteriales</taxon>
        <taxon>Oscillospiraceae</taxon>
        <taxon>Caproicibacterium</taxon>
    </lineage>
</organism>
<evidence type="ECO:0000256" key="6">
    <source>
        <dbReference type="ARBA" id="ARBA00022592"/>
    </source>
</evidence>
<evidence type="ECO:0000256" key="5">
    <source>
        <dbReference type="ARBA" id="ARBA00022448"/>
    </source>
</evidence>
<comment type="function">
    <text evidence="10">Involved in the system for phosphate transport across the cytoplasmic membrane.</text>
</comment>
<feature type="signal peptide" evidence="10">
    <location>
        <begin position="1"/>
        <end position="21"/>
    </location>
</feature>
<dbReference type="CDD" id="cd13653">
    <property type="entry name" value="PBP2_phosphate_like_1"/>
    <property type="match status" value="1"/>
</dbReference>
<comment type="similarity">
    <text evidence="3 10">Belongs to the PstS family.</text>
</comment>
<gene>
    <name evidence="12" type="ORF">H6X83_09260</name>
</gene>
<feature type="domain" description="PBP" evidence="11">
    <location>
        <begin position="52"/>
        <end position="286"/>
    </location>
</feature>
<keyword evidence="8 10" id="KW-0564">Palmitate</keyword>
<evidence type="ECO:0000256" key="2">
    <source>
        <dbReference type="ARBA" id="ARBA00004193"/>
    </source>
</evidence>
<dbReference type="SUPFAM" id="SSF53850">
    <property type="entry name" value="Periplasmic binding protein-like II"/>
    <property type="match status" value="1"/>
</dbReference>
<dbReference type="Pfam" id="PF12849">
    <property type="entry name" value="PBP_like_2"/>
    <property type="match status" value="1"/>
</dbReference>
<dbReference type="InterPro" id="IPR011862">
    <property type="entry name" value="Phos-bd"/>
</dbReference>
<comment type="subcellular location">
    <subcellularLocation>
        <location evidence="2 10">Cell membrane</location>
        <topology evidence="2 10">Lipid-anchor</topology>
    </subcellularLocation>
</comment>
<evidence type="ECO:0000256" key="9">
    <source>
        <dbReference type="ARBA" id="ARBA00023288"/>
    </source>
</evidence>
<dbReference type="AlphaFoldDB" id="A0A7G9WEM8"/>
<keyword evidence="10" id="KW-1003">Cell membrane</keyword>
<evidence type="ECO:0000313" key="12">
    <source>
        <dbReference type="EMBL" id="QNO17140.1"/>
    </source>
</evidence>